<dbReference type="Proteomes" id="UP001302367">
    <property type="component" value="Chromosome 6"/>
</dbReference>
<evidence type="ECO:0000313" key="2">
    <source>
        <dbReference type="EMBL" id="PIA87873.1"/>
    </source>
</evidence>
<dbReference type="Gene3D" id="2.120.10.70">
    <property type="entry name" value="Fucose-specific lectin"/>
    <property type="match status" value="1"/>
</dbReference>
<evidence type="ECO:0008006" key="6">
    <source>
        <dbReference type="Google" id="ProtNLM"/>
    </source>
</evidence>
<reference evidence="2 4" key="1">
    <citation type="submission" date="2015-10" db="EMBL/GenBank/DDBJ databases">
        <title>The cercosporin biosynthetic gene cluster was horizontally transferred to several fungal lineages and shown to be expanded in Cercospora beticola based on microsynteny with recipient genomes.</title>
        <authorList>
            <person name="De Jonge R."/>
            <person name="Ebert M.K."/>
            <person name="Suttle J.C."/>
            <person name="Jurick Ii W.M."/>
            <person name="Secor G.A."/>
            <person name="Thomma B.P."/>
            <person name="Van De Peer Y."/>
            <person name="Bolton M.D."/>
        </authorList>
    </citation>
    <scope>NUCLEOTIDE SEQUENCE [LARGE SCALE GENOMIC DNA]</scope>
    <source>
        <strain evidence="2 4">09-40</strain>
    </source>
</reference>
<dbReference type="AlphaFoldDB" id="A0A2G5H6J2"/>
<organism evidence="2 4">
    <name type="scientific">Cercospora beticola</name>
    <name type="common">Sugarbeet leaf spot fungus</name>
    <dbReference type="NCBI Taxonomy" id="122368"/>
    <lineage>
        <taxon>Eukaryota</taxon>
        <taxon>Fungi</taxon>
        <taxon>Dikarya</taxon>
        <taxon>Ascomycota</taxon>
        <taxon>Pezizomycotina</taxon>
        <taxon>Dothideomycetes</taxon>
        <taxon>Dothideomycetidae</taxon>
        <taxon>Mycosphaerellales</taxon>
        <taxon>Mycosphaerellaceae</taxon>
        <taxon>Cercospora</taxon>
    </lineage>
</organism>
<feature type="compositionally biased region" description="Basic and acidic residues" evidence="1">
    <location>
        <begin position="55"/>
        <end position="67"/>
    </location>
</feature>
<dbReference type="EMBL" id="LKMD01000112">
    <property type="protein sequence ID" value="PIA87873.1"/>
    <property type="molecule type" value="Genomic_DNA"/>
</dbReference>
<feature type="region of interest" description="Disordered" evidence="1">
    <location>
        <begin position="38"/>
        <end position="67"/>
    </location>
</feature>
<evidence type="ECO:0000313" key="5">
    <source>
        <dbReference type="Proteomes" id="UP001302367"/>
    </source>
</evidence>
<dbReference type="OrthoDB" id="3647820at2759"/>
<dbReference type="Proteomes" id="UP000230605">
    <property type="component" value="Unassembled WGS sequence"/>
</dbReference>
<proteinExistence type="predicted"/>
<gene>
    <name evidence="2" type="ORF">CB0940_12241</name>
    <name evidence="3" type="ORF">RHO25_009159</name>
</gene>
<evidence type="ECO:0000256" key="1">
    <source>
        <dbReference type="SAM" id="MobiDB-lite"/>
    </source>
</evidence>
<dbReference type="EMBL" id="CP134189">
    <property type="protein sequence ID" value="WPB04513.1"/>
    <property type="molecule type" value="Genomic_DNA"/>
</dbReference>
<protein>
    <recommendedName>
        <fullName evidence="6">Fucose-specific lectin</fullName>
    </recommendedName>
</protein>
<name>A0A2G5H6J2_CERBT</name>
<accession>A0A2G5H6J2</accession>
<reference evidence="3 5" key="2">
    <citation type="submission" date="2023-09" db="EMBL/GenBank/DDBJ databases">
        <title>Complete-Gapless Cercospora beticola genome.</title>
        <authorList>
            <person name="Wyatt N.A."/>
            <person name="Spanner R.E."/>
            <person name="Bolton M.D."/>
        </authorList>
    </citation>
    <scope>NUCLEOTIDE SEQUENCE [LARGE SCALE GENOMIC DNA]</scope>
    <source>
        <strain evidence="3">Cb09-40</strain>
    </source>
</reference>
<keyword evidence="5" id="KW-1185">Reference proteome</keyword>
<sequence length="226" mass="24969">MAPTGIKPPAAFDSVQGLYGKSMVFYVDKEDNIKAWRQNPDEEGESLYKNAPKNPSERQKPLVKDSKLWNRKEYDNKGVASKESKVIATSSGDLSVVSLTSGDKKSYQIRIYYASEAKDGVSYLSELCMDMEPGTFAPQNQSKVEGTTEGRWFKGALDNAEFQIAPDSPISAHVINGAKPEDSSIKVYYFPKNPNVEDGYGPAGRPAVAWITLDYKYGWLSTESGI</sequence>
<evidence type="ECO:0000313" key="3">
    <source>
        <dbReference type="EMBL" id="WPB04513.1"/>
    </source>
</evidence>
<evidence type="ECO:0000313" key="4">
    <source>
        <dbReference type="Proteomes" id="UP000230605"/>
    </source>
</evidence>